<dbReference type="RefSeq" id="WP_115342865.1">
    <property type="nucleotide sequence ID" value="NZ_UGTB01000004.1"/>
</dbReference>
<dbReference type="Gene3D" id="3.30.420.10">
    <property type="entry name" value="Ribonuclease H-like superfamily/Ribonuclease H"/>
    <property type="match status" value="1"/>
</dbReference>
<dbReference type="GO" id="GO:0032196">
    <property type="term" value="P:transposition"/>
    <property type="evidence" value="ECO:0007669"/>
    <property type="project" value="TreeGrafter"/>
</dbReference>
<accession>A0A379CFM0</accession>
<dbReference type="Gene3D" id="1.10.10.60">
    <property type="entry name" value="Homeodomain-like"/>
    <property type="match status" value="1"/>
</dbReference>
<dbReference type="PROSITE" id="PS50994">
    <property type="entry name" value="INTEGRASE"/>
    <property type="match status" value="1"/>
</dbReference>
<dbReference type="InterPro" id="IPR001584">
    <property type="entry name" value="Integrase_cat-core"/>
</dbReference>
<dbReference type="SUPFAM" id="SSF53098">
    <property type="entry name" value="Ribonuclease H-like"/>
    <property type="match status" value="1"/>
</dbReference>
<evidence type="ECO:0000256" key="1">
    <source>
        <dbReference type="ARBA" id="ARBA00023172"/>
    </source>
</evidence>
<dbReference type="InterPro" id="IPR036397">
    <property type="entry name" value="RNaseH_sf"/>
</dbReference>
<dbReference type="NCBIfam" id="NF033563">
    <property type="entry name" value="transpos_IS30"/>
    <property type="match status" value="1"/>
</dbReference>
<organism evidence="3 4">
    <name type="scientific">Peptostreptococcus anaerobius</name>
    <dbReference type="NCBI Taxonomy" id="1261"/>
    <lineage>
        <taxon>Bacteria</taxon>
        <taxon>Bacillati</taxon>
        <taxon>Bacillota</taxon>
        <taxon>Clostridia</taxon>
        <taxon>Peptostreptococcales</taxon>
        <taxon>Peptostreptococcaceae</taxon>
        <taxon>Peptostreptococcus</taxon>
    </lineage>
</organism>
<evidence type="ECO:0000313" key="4">
    <source>
        <dbReference type="Proteomes" id="UP000255101"/>
    </source>
</evidence>
<dbReference type="GO" id="GO:0006310">
    <property type="term" value="P:DNA recombination"/>
    <property type="evidence" value="ECO:0007669"/>
    <property type="project" value="UniProtKB-KW"/>
</dbReference>
<dbReference type="EMBL" id="UGTB01000004">
    <property type="protein sequence ID" value="SUB60899.1"/>
    <property type="molecule type" value="Genomic_DNA"/>
</dbReference>
<evidence type="ECO:0000259" key="2">
    <source>
        <dbReference type="PROSITE" id="PS50994"/>
    </source>
</evidence>
<feature type="domain" description="Integrase catalytic" evidence="2">
    <location>
        <begin position="174"/>
        <end position="339"/>
    </location>
</feature>
<dbReference type="InterPro" id="IPR012337">
    <property type="entry name" value="RNaseH-like_sf"/>
</dbReference>
<keyword evidence="1" id="KW-0233">DNA recombination</keyword>
<evidence type="ECO:0000313" key="3">
    <source>
        <dbReference type="EMBL" id="SUB60899.1"/>
    </source>
</evidence>
<dbReference type="InterPro" id="IPR051917">
    <property type="entry name" value="Transposase-Integrase"/>
</dbReference>
<dbReference type="PANTHER" id="PTHR10948">
    <property type="entry name" value="TRANSPOSASE"/>
    <property type="match status" value="1"/>
</dbReference>
<reference evidence="3 4" key="1">
    <citation type="submission" date="2018-06" db="EMBL/GenBank/DDBJ databases">
        <authorList>
            <consortium name="Pathogen Informatics"/>
            <person name="Doyle S."/>
        </authorList>
    </citation>
    <scope>NUCLEOTIDE SEQUENCE [LARGE SCALE GENOMIC DNA]</scope>
    <source>
        <strain evidence="3 4">NCTC11460</strain>
    </source>
</reference>
<dbReference type="InterPro" id="IPR025246">
    <property type="entry name" value="IS30-like_HTH"/>
</dbReference>
<dbReference type="AlphaFoldDB" id="A0A379CFM0"/>
<dbReference type="SUPFAM" id="SSF46689">
    <property type="entry name" value="Homeodomain-like"/>
    <property type="match status" value="1"/>
</dbReference>
<gene>
    <name evidence="3" type="ORF">NCTC11460_00814</name>
</gene>
<dbReference type="GO" id="GO:0004803">
    <property type="term" value="F:transposase activity"/>
    <property type="evidence" value="ECO:0007669"/>
    <property type="project" value="TreeGrafter"/>
</dbReference>
<name>A0A379CFM0_9FIRM</name>
<dbReference type="GO" id="GO:0003676">
    <property type="term" value="F:nucleic acid binding"/>
    <property type="evidence" value="ECO:0007669"/>
    <property type="project" value="InterPro"/>
</dbReference>
<protein>
    <submittedName>
        <fullName evidence="3">Transposase and inactivated derivatives, IS30 family</fullName>
    </submittedName>
</protein>
<proteinExistence type="predicted"/>
<sequence>MNQLNFNTKKRNFKHLSEYERGEIYAMIKLGCSISSIARHLKRSRTTIYNELKGGRVEQIKNGHKVIVYYPDAGQRQYEKNRKNSKKKFKVLECIDFIKFVEKSFKKQCWSLDECYGRAKSEKIFKNMVCTKTLYNYVELGILDIKNTDLPQRLKRLQKSTRIRINKRKLGKSISQRPKHIEHRKEFGHWEIDTVIGKKTSDQDVLLTIIERKSRYYKVIKIYSKSSKPVNDALLDYIMESKTKVAEVFKSITSDNGSELSGLCELESLVAVYFCHPYSSFERGSNERHNGILRQFIPKGRSINDFSEDEIMYFVDIINAKPRKNLGYRTPEEIFDEEMDKIYSTSGVA</sequence>
<dbReference type="Pfam" id="PF13936">
    <property type="entry name" value="HTH_38"/>
    <property type="match status" value="1"/>
</dbReference>
<dbReference type="GO" id="GO:0015074">
    <property type="term" value="P:DNA integration"/>
    <property type="evidence" value="ECO:0007669"/>
    <property type="project" value="InterPro"/>
</dbReference>
<dbReference type="Proteomes" id="UP000255101">
    <property type="component" value="Unassembled WGS sequence"/>
</dbReference>
<dbReference type="PANTHER" id="PTHR10948:SF23">
    <property type="entry name" value="TRANSPOSASE INSI FOR INSERTION SEQUENCE ELEMENT IS30A-RELATED"/>
    <property type="match status" value="1"/>
</dbReference>
<dbReference type="InterPro" id="IPR009057">
    <property type="entry name" value="Homeodomain-like_sf"/>
</dbReference>
<dbReference type="GO" id="GO:0005829">
    <property type="term" value="C:cytosol"/>
    <property type="evidence" value="ECO:0007669"/>
    <property type="project" value="TreeGrafter"/>
</dbReference>
<dbReference type="InterPro" id="IPR053392">
    <property type="entry name" value="Transposase_IS30-like"/>
</dbReference>